<comment type="caution">
    <text evidence="3">The sequence shown here is derived from an EMBL/GenBank/DDBJ whole genome shotgun (WGS) entry which is preliminary data.</text>
</comment>
<dbReference type="SUPFAM" id="SSF46785">
    <property type="entry name" value="Winged helix' DNA-binding domain"/>
    <property type="match status" value="1"/>
</dbReference>
<protein>
    <recommendedName>
        <fullName evidence="2">Activator of Hsp90 ATPase homologue 1/2-like C-terminal domain-containing protein</fullName>
    </recommendedName>
</protein>
<dbReference type="EMBL" id="ANIK01000008">
    <property type="protein sequence ID" value="EMJ97630.1"/>
    <property type="molecule type" value="Genomic_DNA"/>
</dbReference>
<dbReference type="Pfam" id="PF08327">
    <property type="entry name" value="AHSA1"/>
    <property type="match status" value="1"/>
</dbReference>
<dbReference type="AlphaFoldDB" id="M6DGH1"/>
<sequence length="230" mass="26321">MGELADFFEFSRFAVMKHLKVLSEANLLRIEKKGKFRSIHLNAIPIQMIYDRWISQYGKHWASALTRLKYEMEGESKMEEVKQIYTLYIKTSVDKLWDTLIQSKITPEWFAGMAVTFEPKVGAKLTYDVTGPDGNKMSVVQGKVLEFDPKKKLVYTFKLVAEPKAAADRESRVSYELEPVGDSVKLTVIHDDFDGKTPTYLGTSQGWPMHLSNLKTFVETGKAMDLPKMH</sequence>
<organism evidence="3 4">
    <name type="scientific">Leptospira alstonii serovar Sichuan str. 79601</name>
    <dbReference type="NCBI Taxonomy" id="1218565"/>
    <lineage>
        <taxon>Bacteria</taxon>
        <taxon>Pseudomonadati</taxon>
        <taxon>Spirochaetota</taxon>
        <taxon>Spirochaetia</taxon>
        <taxon>Leptospirales</taxon>
        <taxon>Leptospiraceae</taxon>
        <taxon>Leptospira</taxon>
    </lineage>
</organism>
<dbReference type="CDD" id="cd08893">
    <property type="entry name" value="SRPBCC_CalC_Aha1-like_GntR-HTH"/>
    <property type="match status" value="1"/>
</dbReference>
<dbReference type="Gene3D" id="1.10.10.10">
    <property type="entry name" value="Winged helix-like DNA-binding domain superfamily/Winged helix DNA-binding domain"/>
    <property type="match status" value="1"/>
</dbReference>
<name>M6DGH1_9LEPT</name>
<dbReference type="InterPro" id="IPR023393">
    <property type="entry name" value="START-like_dom_sf"/>
</dbReference>
<dbReference type="InterPro" id="IPR013538">
    <property type="entry name" value="ASHA1/2-like_C"/>
</dbReference>
<dbReference type="Proteomes" id="UP000011988">
    <property type="component" value="Unassembled WGS sequence"/>
</dbReference>
<dbReference type="Gene3D" id="3.30.530.20">
    <property type="match status" value="1"/>
</dbReference>
<accession>M6DGH1</accession>
<evidence type="ECO:0000256" key="1">
    <source>
        <dbReference type="ARBA" id="ARBA00006817"/>
    </source>
</evidence>
<dbReference type="SUPFAM" id="SSF55961">
    <property type="entry name" value="Bet v1-like"/>
    <property type="match status" value="1"/>
</dbReference>
<evidence type="ECO:0000313" key="4">
    <source>
        <dbReference type="Proteomes" id="UP000011988"/>
    </source>
</evidence>
<evidence type="ECO:0000313" key="3">
    <source>
        <dbReference type="EMBL" id="EMJ97630.1"/>
    </source>
</evidence>
<comment type="similarity">
    <text evidence="1">Belongs to the AHA1 family.</text>
</comment>
<reference evidence="3 4" key="1">
    <citation type="submission" date="2013-01" db="EMBL/GenBank/DDBJ databases">
        <authorList>
            <person name="Harkins D.M."/>
            <person name="Durkin A.S."/>
            <person name="Brinkac L.M."/>
            <person name="Haft D.H."/>
            <person name="Selengut J.D."/>
            <person name="Sanka R."/>
            <person name="DePew J."/>
            <person name="Purushe J."/>
            <person name="Galloway R.L."/>
            <person name="Vinetz J.M."/>
            <person name="Sutton G.G."/>
            <person name="Nierman W.C."/>
            <person name="Fouts D.E."/>
        </authorList>
    </citation>
    <scope>NUCLEOTIDE SEQUENCE [LARGE SCALE GENOMIC DNA]</scope>
    <source>
        <strain evidence="3 4">79601</strain>
    </source>
</reference>
<gene>
    <name evidence="3" type="ORF">LEP1GSC194_2995</name>
</gene>
<dbReference type="PATRIC" id="fig|1218565.3.peg.569"/>
<evidence type="ECO:0000259" key="2">
    <source>
        <dbReference type="Pfam" id="PF08327"/>
    </source>
</evidence>
<feature type="domain" description="Activator of Hsp90 ATPase homologue 1/2-like C-terminal" evidence="2">
    <location>
        <begin position="90"/>
        <end position="219"/>
    </location>
</feature>
<proteinExistence type="inferred from homology"/>
<dbReference type="InterPro" id="IPR036388">
    <property type="entry name" value="WH-like_DNA-bd_sf"/>
</dbReference>
<dbReference type="InterPro" id="IPR036390">
    <property type="entry name" value="WH_DNA-bd_sf"/>
</dbReference>